<gene>
    <name evidence="3" type="ORF">GGQ64_001960</name>
</gene>
<accession>A0A7W6GIR3</accession>
<keyword evidence="1" id="KW-0812">Transmembrane</keyword>
<dbReference type="PANTHER" id="PTHR30336:SF4">
    <property type="entry name" value="ENVELOPE BIOGENESIS FACTOR ELYC"/>
    <property type="match status" value="1"/>
</dbReference>
<sequence>MDESRNLITKDGTPPARRWRIRPIRRFVRLFLFLLLIVSGVMVGGFLYFADTVASLEAPRHPRADAIVVLTGGFQRIDQAIGLLQEGAGKRLLISGANPTTSGSQIRKFTQSSSSLFECCVDIGYDAMDTIGNANEAARWISDHGYRRVLVVTNNYHMPRSLLELRRSDRQTEFLSYPVINSDLRNGSWLGEPQVMKAMLSEYVKYSVAFVRDFVGARTATGLRRDEPSHAALLPEN</sequence>
<name>A0A7W6GIR3_9HYPH</name>
<dbReference type="EMBL" id="JACIEE010000004">
    <property type="protein sequence ID" value="MBB3976760.1"/>
    <property type="molecule type" value="Genomic_DNA"/>
</dbReference>
<feature type="domain" description="DUF218" evidence="2">
    <location>
        <begin position="65"/>
        <end position="204"/>
    </location>
</feature>
<dbReference type="Pfam" id="PF02698">
    <property type="entry name" value="DUF218"/>
    <property type="match status" value="1"/>
</dbReference>
<evidence type="ECO:0000313" key="4">
    <source>
        <dbReference type="Proteomes" id="UP000574761"/>
    </source>
</evidence>
<dbReference type="GO" id="GO:0005886">
    <property type="term" value="C:plasma membrane"/>
    <property type="evidence" value="ECO:0007669"/>
    <property type="project" value="TreeGrafter"/>
</dbReference>
<keyword evidence="1" id="KW-1133">Transmembrane helix</keyword>
<dbReference type="CDD" id="cd06259">
    <property type="entry name" value="YdcF-like"/>
    <property type="match status" value="1"/>
</dbReference>
<dbReference type="PANTHER" id="PTHR30336">
    <property type="entry name" value="INNER MEMBRANE PROTEIN, PROBABLE PERMEASE"/>
    <property type="match status" value="1"/>
</dbReference>
<comment type="caution">
    <text evidence="3">The sequence shown here is derived from an EMBL/GenBank/DDBJ whole genome shotgun (WGS) entry which is preliminary data.</text>
</comment>
<evidence type="ECO:0000313" key="3">
    <source>
        <dbReference type="EMBL" id="MBB3976760.1"/>
    </source>
</evidence>
<dbReference type="GO" id="GO:0043164">
    <property type="term" value="P:Gram-negative-bacterium-type cell wall biogenesis"/>
    <property type="evidence" value="ECO:0007669"/>
    <property type="project" value="TreeGrafter"/>
</dbReference>
<organism evidence="3 4">
    <name type="scientific">Mycoplana azooxidifex</name>
    <dbReference type="NCBI Taxonomy" id="1636188"/>
    <lineage>
        <taxon>Bacteria</taxon>
        <taxon>Pseudomonadati</taxon>
        <taxon>Pseudomonadota</taxon>
        <taxon>Alphaproteobacteria</taxon>
        <taxon>Hyphomicrobiales</taxon>
        <taxon>Rhizobiaceae</taxon>
        <taxon>Mycoplana</taxon>
    </lineage>
</organism>
<evidence type="ECO:0000259" key="2">
    <source>
        <dbReference type="Pfam" id="PF02698"/>
    </source>
</evidence>
<evidence type="ECO:0000256" key="1">
    <source>
        <dbReference type="SAM" id="Phobius"/>
    </source>
</evidence>
<reference evidence="3 4" key="1">
    <citation type="submission" date="2020-08" db="EMBL/GenBank/DDBJ databases">
        <title>Genomic Encyclopedia of Type Strains, Phase IV (KMG-IV): sequencing the most valuable type-strain genomes for metagenomic binning, comparative biology and taxonomic classification.</title>
        <authorList>
            <person name="Goeker M."/>
        </authorList>
    </citation>
    <scope>NUCLEOTIDE SEQUENCE [LARGE SCALE GENOMIC DNA]</scope>
    <source>
        <strain evidence="3 4">DSM 100211</strain>
    </source>
</reference>
<proteinExistence type="predicted"/>
<dbReference type="Proteomes" id="UP000574761">
    <property type="component" value="Unassembled WGS sequence"/>
</dbReference>
<dbReference type="InterPro" id="IPR003848">
    <property type="entry name" value="DUF218"/>
</dbReference>
<keyword evidence="1" id="KW-0472">Membrane</keyword>
<keyword evidence="4" id="KW-1185">Reference proteome</keyword>
<protein>
    <submittedName>
        <fullName evidence="3">Uncharacterized SAM-binding protein YcdF (DUF218 family)</fullName>
    </submittedName>
</protein>
<dbReference type="InterPro" id="IPR051599">
    <property type="entry name" value="Cell_Envelope_Assoc"/>
</dbReference>
<feature type="transmembrane region" description="Helical" evidence="1">
    <location>
        <begin position="27"/>
        <end position="50"/>
    </location>
</feature>
<dbReference type="RefSeq" id="WP_183804216.1">
    <property type="nucleotide sequence ID" value="NZ_JACIEE010000004.1"/>
</dbReference>
<dbReference type="AlphaFoldDB" id="A0A7W6GIR3"/>
<dbReference type="GO" id="GO:0000270">
    <property type="term" value="P:peptidoglycan metabolic process"/>
    <property type="evidence" value="ECO:0007669"/>
    <property type="project" value="TreeGrafter"/>
</dbReference>